<keyword evidence="4 7" id="KW-0574">Periplasm</keyword>
<dbReference type="PIRSF" id="PIRSF001488">
    <property type="entry name" value="Tdi_protein"/>
    <property type="match status" value="1"/>
</dbReference>
<evidence type="ECO:0000256" key="1">
    <source>
        <dbReference type="ARBA" id="ARBA00004418"/>
    </source>
</evidence>
<dbReference type="eggNOG" id="COG1651">
    <property type="taxonomic scope" value="Bacteria"/>
</dbReference>
<accession>A0A1E5BDK4</accession>
<evidence type="ECO:0000259" key="10">
    <source>
        <dbReference type="PROSITE" id="PS51352"/>
    </source>
</evidence>
<organism evidence="11 12">
    <name type="scientific">Vibrio genomosp. F10 str. ZF-129</name>
    <dbReference type="NCBI Taxonomy" id="1187848"/>
    <lineage>
        <taxon>Bacteria</taxon>
        <taxon>Pseudomonadati</taxon>
        <taxon>Pseudomonadota</taxon>
        <taxon>Gammaproteobacteria</taxon>
        <taxon>Vibrionales</taxon>
        <taxon>Vibrionaceae</taxon>
        <taxon>Vibrio</taxon>
    </lineage>
</organism>
<dbReference type="InterPro" id="IPR036249">
    <property type="entry name" value="Thioredoxin-like_sf"/>
</dbReference>
<dbReference type="Pfam" id="PF01323">
    <property type="entry name" value="DSBA"/>
    <property type="match status" value="1"/>
</dbReference>
<name>A0A1E5BDK4_9VIBR</name>
<comment type="subcellular location">
    <subcellularLocation>
        <location evidence="1 7">Periplasm</location>
    </subcellularLocation>
</comment>
<dbReference type="GO" id="GO:0042597">
    <property type="term" value="C:periplasmic space"/>
    <property type="evidence" value="ECO:0007669"/>
    <property type="project" value="UniProtKB-SubCell"/>
</dbReference>
<evidence type="ECO:0000313" key="12">
    <source>
        <dbReference type="Proteomes" id="UP000094741"/>
    </source>
</evidence>
<dbReference type="Gene3D" id="3.40.30.10">
    <property type="entry name" value="Glutaredoxin"/>
    <property type="match status" value="1"/>
</dbReference>
<dbReference type="PROSITE" id="PS00194">
    <property type="entry name" value="THIOREDOXIN_1"/>
    <property type="match status" value="1"/>
</dbReference>
<dbReference type="InterPro" id="IPR001853">
    <property type="entry name" value="DSBA-like_thioredoxin_dom"/>
</dbReference>
<comment type="caution">
    <text evidence="11">The sequence shown here is derived from an EMBL/GenBank/DDBJ whole genome shotgun (WGS) entry which is preliminary data.</text>
</comment>
<dbReference type="InterPro" id="IPR023205">
    <property type="entry name" value="DsbA/DsbL"/>
</dbReference>
<dbReference type="InterPro" id="IPR050824">
    <property type="entry name" value="Thiol_disulfide_DsbA"/>
</dbReference>
<dbReference type="CDD" id="cd03019">
    <property type="entry name" value="DsbA_DsbA"/>
    <property type="match status" value="1"/>
</dbReference>
<evidence type="ECO:0000313" key="11">
    <source>
        <dbReference type="EMBL" id="OEE33229.1"/>
    </source>
</evidence>
<sequence length="200" mass="22580">MLKKIITFISTIAIALSVNAAQFEEGKHFKVLDVEKAQKPVVTEFFSFYCPHCYKFEGVVENLKPALPSDARFEKVHVAFMGNNMAIPMAKSYATMVALDVEKEMVPAMFKQIHQLRQAPKDEAALRQLFVDYGVDGKKFDSAYNGFVVSSMQREFDKQFEASTLTGVPGVLVNNKYIVVPDNIKSFEEYNALVNYLLTL</sequence>
<dbReference type="STRING" id="1187848.A1QO_10100"/>
<keyword evidence="5 7" id="KW-1015">Disulfide bond</keyword>
<evidence type="ECO:0000256" key="2">
    <source>
        <dbReference type="ARBA" id="ARBA00005791"/>
    </source>
</evidence>
<dbReference type="SUPFAM" id="SSF52833">
    <property type="entry name" value="Thioredoxin-like"/>
    <property type="match status" value="1"/>
</dbReference>
<dbReference type="RefSeq" id="WP_017036438.1">
    <property type="nucleotide sequence ID" value="NZ_AJYQ02000106.1"/>
</dbReference>
<reference evidence="11 12" key="1">
    <citation type="journal article" date="2012" name="Science">
        <title>Ecological populations of bacteria act as socially cohesive units of antibiotic production and resistance.</title>
        <authorList>
            <person name="Cordero O.X."/>
            <person name="Wildschutte H."/>
            <person name="Kirkup B."/>
            <person name="Proehl S."/>
            <person name="Ngo L."/>
            <person name="Hussain F."/>
            <person name="Le Roux F."/>
            <person name="Mincer T."/>
            <person name="Polz M.F."/>
        </authorList>
    </citation>
    <scope>NUCLEOTIDE SEQUENCE [LARGE SCALE GENOMIC DNA]</scope>
    <source>
        <strain evidence="11 12">ZF-129</strain>
    </source>
</reference>
<dbReference type="EMBL" id="AJYQ02000106">
    <property type="protein sequence ID" value="OEE33229.1"/>
    <property type="molecule type" value="Genomic_DNA"/>
</dbReference>
<evidence type="ECO:0000256" key="7">
    <source>
        <dbReference type="PIRNR" id="PIRNR001488"/>
    </source>
</evidence>
<dbReference type="PROSITE" id="PS51352">
    <property type="entry name" value="THIOREDOXIN_2"/>
    <property type="match status" value="1"/>
</dbReference>
<dbReference type="InterPro" id="IPR017937">
    <property type="entry name" value="Thioredoxin_CS"/>
</dbReference>
<evidence type="ECO:0000256" key="8">
    <source>
        <dbReference type="PIRSR" id="PIRSR001488-1"/>
    </source>
</evidence>
<dbReference type="OrthoDB" id="9784896at2"/>
<feature type="domain" description="Thioredoxin" evidence="10">
    <location>
        <begin position="7"/>
        <end position="199"/>
    </location>
</feature>
<dbReference type="PANTHER" id="PTHR35891:SF2">
    <property type="entry name" value="THIOL:DISULFIDE INTERCHANGE PROTEIN DSBA"/>
    <property type="match status" value="1"/>
</dbReference>
<dbReference type="Proteomes" id="UP000094741">
    <property type="component" value="Unassembled WGS sequence"/>
</dbReference>
<keyword evidence="3 9" id="KW-0732">Signal</keyword>
<evidence type="ECO:0000256" key="4">
    <source>
        <dbReference type="ARBA" id="ARBA00022764"/>
    </source>
</evidence>
<dbReference type="GO" id="GO:0015036">
    <property type="term" value="F:disulfide oxidoreductase activity"/>
    <property type="evidence" value="ECO:0007669"/>
    <property type="project" value="UniProtKB-ARBA"/>
</dbReference>
<evidence type="ECO:0000256" key="6">
    <source>
        <dbReference type="ARBA" id="ARBA00023284"/>
    </source>
</evidence>
<evidence type="ECO:0000256" key="9">
    <source>
        <dbReference type="SAM" id="SignalP"/>
    </source>
</evidence>
<feature type="disulfide bond" description="Redox-active" evidence="8">
    <location>
        <begin position="50"/>
        <end position="53"/>
    </location>
</feature>
<evidence type="ECO:0000256" key="3">
    <source>
        <dbReference type="ARBA" id="ARBA00022729"/>
    </source>
</evidence>
<proteinExistence type="inferred from homology"/>
<comment type="similarity">
    <text evidence="2">Belongs to the thioredoxin family. DsbA subfamily.</text>
</comment>
<keyword evidence="6" id="KW-0676">Redox-active center</keyword>
<dbReference type="AlphaFoldDB" id="A0A1E5BDK4"/>
<feature type="chain" id="PRO_5009171501" description="Thiol:disulfide interchange protein" evidence="9">
    <location>
        <begin position="21"/>
        <end position="200"/>
    </location>
</feature>
<evidence type="ECO:0000256" key="5">
    <source>
        <dbReference type="ARBA" id="ARBA00023157"/>
    </source>
</evidence>
<feature type="signal peptide" evidence="9">
    <location>
        <begin position="1"/>
        <end position="20"/>
    </location>
</feature>
<dbReference type="PANTHER" id="PTHR35891">
    <property type="entry name" value="THIOL:DISULFIDE INTERCHANGE PROTEIN DSBA"/>
    <property type="match status" value="1"/>
</dbReference>
<dbReference type="InterPro" id="IPR013766">
    <property type="entry name" value="Thioredoxin_domain"/>
</dbReference>
<gene>
    <name evidence="11" type="ORF">A1QO_10100</name>
</gene>
<protein>
    <recommendedName>
        <fullName evidence="7">Thiol:disulfide interchange protein</fullName>
    </recommendedName>
</protein>